<keyword evidence="3 5" id="KW-0697">Rotamase</keyword>
<evidence type="ECO:0000256" key="4">
    <source>
        <dbReference type="ARBA" id="ARBA00023235"/>
    </source>
</evidence>
<dbReference type="EC" id="5.2.1.8" evidence="6"/>
<name>A0A4U0P624_9SPHI</name>
<reference evidence="9 10" key="1">
    <citation type="submission" date="2019-04" db="EMBL/GenBank/DDBJ databases">
        <title>Sphingobacterium olei sp. nov., isolated from oil-contaminated soil.</title>
        <authorList>
            <person name="Liu B."/>
        </authorList>
    </citation>
    <scope>NUCLEOTIDE SEQUENCE [LARGE SCALE GENOMIC DNA]</scope>
    <source>
        <strain evidence="9 10">HAL-9</strain>
    </source>
</reference>
<proteinExistence type="inferred from homology"/>
<evidence type="ECO:0000259" key="8">
    <source>
        <dbReference type="PROSITE" id="PS50059"/>
    </source>
</evidence>
<dbReference type="Gene3D" id="3.10.50.40">
    <property type="match status" value="1"/>
</dbReference>
<comment type="catalytic activity">
    <reaction evidence="1 5 6">
        <text>[protein]-peptidylproline (omega=180) = [protein]-peptidylproline (omega=0)</text>
        <dbReference type="Rhea" id="RHEA:16237"/>
        <dbReference type="Rhea" id="RHEA-COMP:10747"/>
        <dbReference type="Rhea" id="RHEA-COMP:10748"/>
        <dbReference type="ChEBI" id="CHEBI:83833"/>
        <dbReference type="ChEBI" id="CHEBI:83834"/>
        <dbReference type="EC" id="5.2.1.8"/>
    </reaction>
</comment>
<keyword evidence="4 5" id="KW-0413">Isomerase</keyword>
<evidence type="ECO:0000313" key="9">
    <source>
        <dbReference type="EMBL" id="TJZ62865.1"/>
    </source>
</evidence>
<evidence type="ECO:0000256" key="2">
    <source>
        <dbReference type="ARBA" id="ARBA00006577"/>
    </source>
</evidence>
<keyword evidence="10" id="KW-1185">Reference proteome</keyword>
<dbReference type="SUPFAM" id="SSF54534">
    <property type="entry name" value="FKBP-like"/>
    <property type="match status" value="1"/>
</dbReference>
<evidence type="ECO:0000256" key="3">
    <source>
        <dbReference type="ARBA" id="ARBA00023110"/>
    </source>
</evidence>
<sequence>MNKFLNLIFISSLAVSATQAQSLVTPKDSLSYALGRDIGASLKNAGFDIDIQVLSHAISSSLAQQDGLFSDEKNSQIIQGVVKKLMDERNAVLRQPGENFLAKNKAHPGIKVTPEGVQYEVLVQGEGAQATVEDEVVVHYKGSLIDGKQFDSSYDRGAPVNLELDRVIEGWKIGIPLMKVGSKYKFYIPYNLGYGERGAGEIPAFSTLIFEVELLEIKAKNAV</sequence>
<feature type="signal peptide" evidence="7">
    <location>
        <begin position="1"/>
        <end position="20"/>
    </location>
</feature>
<evidence type="ECO:0000313" key="10">
    <source>
        <dbReference type="Proteomes" id="UP000306808"/>
    </source>
</evidence>
<accession>A0A4U0P624</accession>
<dbReference type="InterPro" id="IPR046357">
    <property type="entry name" value="PPIase_dom_sf"/>
</dbReference>
<dbReference type="PROSITE" id="PS50059">
    <property type="entry name" value="FKBP_PPIASE"/>
    <property type="match status" value="1"/>
</dbReference>
<evidence type="ECO:0000256" key="7">
    <source>
        <dbReference type="SAM" id="SignalP"/>
    </source>
</evidence>
<dbReference type="AlphaFoldDB" id="A0A4U0P624"/>
<dbReference type="RefSeq" id="WP_136899151.1">
    <property type="nucleotide sequence ID" value="NZ_SUME01000001.1"/>
</dbReference>
<dbReference type="GO" id="GO:0006457">
    <property type="term" value="P:protein folding"/>
    <property type="evidence" value="ECO:0007669"/>
    <property type="project" value="InterPro"/>
</dbReference>
<comment type="caution">
    <text evidence="9">The sequence shown here is derived from an EMBL/GenBank/DDBJ whole genome shotgun (WGS) entry which is preliminary data.</text>
</comment>
<dbReference type="Proteomes" id="UP000306808">
    <property type="component" value="Unassembled WGS sequence"/>
</dbReference>
<evidence type="ECO:0000256" key="6">
    <source>
        <dbReference type="RuleBase" id="RU003915"/>
    </source>
</evidence>
<gene>
    <name evidence="9" type="ORF">FAZ15_00715</name>
</gene>
<dbReference type="PANTHER" id="PTHR43811">
    <property type="entry name" value="FKBP-TYPE PEPTIDYL-PROLYL CIS-TRANS ISOMERASE FKPA"/>
    <property type="match status" value="1"/>
</dbReference>
<dbReference type="Pfam" id="PF01346">
    <property type="entry name" value="FKBP_N"/>
    <property type="match status" value="1"/>
</dbReference>
<protein>
    <recommendedName>
        <fullName evidence="6">Peptidyl-prolyl cis-trans isomerase</fullName>
        <ecNumber evidence="6">5.2.1.8</ecNumber>
    </recommendedName>
</protein>
<organism evidence="9 10">
    <name type="scientific">Sphingobacterium olei</name>
    <dbReference type="NCBI Taxonomy" id="2571155"/>
    <lineage>
        <taxon>Bacteria</taxon>
        <taxon>Pseudomonadati</taxon>
        <taxon>Bacteroidota</taxon>
        <taxon>Sphingobacteriia</taxon>
        <taxon>Sphingobacteriales</taxon>
        <taxon>Sphingobacteriaceae</taxon>
        <taxon>Sphingobacterium</taxon>
    </lineage>
</organism>
<dbReference type="FunFam" id="3.10.50.40:FF:000006">
    <property type="entry name" value="Peptidyl-prolyl cis-trans isomerase"/>
    <property type="match status" value="1"/>
</dbReference>
<feature type="domain" description="PPIase FKBP-type" evidence="8">
    <location>
        <begin position="133"/>
        <end position="218"/>
    </location>
</feature>
<dbReference type="InterPro" id="IPR036944">
    <property type="entry name" value="PPIase_FKBP_N_sf"/>
</dbReference>
<dbReference type="InterPro" id="IPR000774">
    <property type="entry name" value="PPIase_FKBP_N"/>
</dbReference>
<dbReference type="GO" id="GO:0003755">
    <property type="term" value="F:peptidyl-prolyl cis-trans isomerase activity"/>
    <property type="evidence" value="ECO:0007669"/>
    <property type="project" value="UniProtKB-UniRule"/>
</dbReference>
<feature type="chain" id="PRO_5020681765" description="Peptidyl-prolyl cis-trans isomerase" evidence="7">
    <location>
        <begin position="21"/>
        <end position="223"/>
    </location>
</feature>
<dbReference type="PANTHER" id="PTHR43811:SF57">
    <property type="entry name" value="FKBP-TYPE PEPTIDYL-PROLYL CIS-TRANS ISOMERASE FKPA-RELATED"/>
    <property type="match status" value="1"/>
</dbReference>
<keyword evidence="7" id="KW-0732">Signal</keyword>
<comment type="similarity">
    <text evidence="2 6">Belongs to the FKBP-type PPIase family.</text>
</comment>
<dbReference type="Pfam" id="PF00254">
    <property type="entry name" value="FKBP_C"/>
    <property type="match status" value="1"/>
</dbReference>
<evidence type="ECO:0000256" key="1">
    <source>
        <dbReference type="ARBA" id="ARBA00000971"/>
    </source>
</evidence>
<dbReference type="InterPro" id="IPR001179">
    <property type="entry name" value="PPIase_FKBP_dom"/>
</dbReference>
<dbReference type="Gene3D" id="1.10.287.460">
    <property type="entry name" value="Peptidyl-prolyl cis-trans isomerase, FKBP-type, N-terminal domain"/>
    <property type="match status" value="1"/>
</dbReference>
<evidence type="ECO:0000256" key="5">
    <source>
        <dbReference type="PROSITE-ProRule" id="PRU00277"/>
    </source>
</evidence>
<dbReference type="EMBL" id="SUME01000001">
    <property type="protein sequence ID" value="TJZ62865.1"/>
    <property type="molecule type" value="Genomic_DNA"/>
</dbReference>
<dbReference type="OrthoDB" id="9814548at2"/>